<evidence type="ECO:0000259" key="1">
    <source>
        <dbReference type="PROSITE" id="PS50905"/>
    </source>
</evidence>
<dbReference type="Gene3D" id="1.20.1260.10">
    <property type="match status" value="1"/>
</dbReference>
<gene>
    <name evidence="2" type="ORF">ANIMEMIM_00149</name>
</gene>
<evidence type="ECO:0000313" key="2">
    <source>
        <dbReference type="EMBL" id="CAD6491486.1"/>
    </source>
</evidence>
<dbReference type="InterPro" id="IPR012347">
    <property type="entry name" value="Ferritin-like"/>
</dbReference>
<dbReference type="InterPro" id="IPR009040">
    <property type="entry name" value="Ferritin-like_diiron"/>
</dbReference>
<protein>
    <submittedName>
        <fullName evidence="2">Rubrerythrin</fullName>
    </submittedName>
</protein>
<comment type="caution">
    <text evidence="2">The sequence shown here is derived from an EMBL/GenBank/DDBJ whole genome shotgun (WGS) entry which is preliminary data.</text>
</comment>
<dbReference type="PANTHER" id="PTHR43339">
    <property type="entry name" value="RUBRERYTHRIN-RELATED"/>
    <property type="match status" value="1"/>
</dbReference>
<accession>A0A811T2M9</accession>
<organism evidence="2 3">
    <name type="scientific">Candidatus Argoarchaeum ethanivorans</name>
    <dbReference type="NCBI Taxonomy" id="2608793"/>
    <lineage>
        <taxon>Archaea</taxon>
        <taxon>Methanobacteriati</taxon>
        <taxon>Methanobacteriota</taxon>
        <taxon>Stenosarchaea group</taxon>
        <taxon>Methanomicrobia</taxon>
        <taxon>Methanosarcinales</taxon>
        <taxon>Methanosarcinales incertae sedis</taxon>
        <taxon>GOM Arc I cluster</taxon>
        <taxon>Candidatus Argoarchaeum</taxon>
    </lineage>
</organism>
<name>A0A811T2M9_9EURY</name>
<reference evidence="2" key="1">
    <citation type="submission" date="2020-10" db="EMBL/GenBank/DDBJ databases">
        <authorList>
            <person name="Hahn C.J."/>
            <person name="Laso-Perez R."/>
            <person name="Vulcano F."/>
            <person name="Vaziourakis K.-M."/>
            <person name="Stokke R."/>
            <person name="Steen I.H."/>
            <person name="Teske A."/>
            <person name="Boetius A."/>
            <person name="Liebeke M."/>
            <person name="Amann R."/>
            <person name="Knittel K."/>
        </authorList>
    </citation>
    <scope>NUCLEOTIDE SEQUENCE</scope>
    <source>
        <strain evidence="2">Gfbio:e3339647-f889-4370-9287-4fb5cb688e4c:AG393N10_GoMArc1</strain>
    </source>
</reference>
<dbReference type="PROSITE" id="PS50905">
    <property type="entry name" value="FERRITIN_LIKE"/>
    <property type="match status" value="1"/>
</dbReference>
<dbReference type="GO" id="GO:0016491">
    <property type="term" value="F:oxidoreductase activity"/>
    <property type="evidence" value="ECO:0007669"/>
    <property type="project" value="InterPro"/>
</dbReference>
<dbReference type="GO" id="GO:0005506">
    <property type="term" value="F:iron ion binding"/>
    <property type="evidence" value="ECO:0007669"/>
    <property type="project" value="InterPro"/>
</dbReference>
<proteinExistence type="predicted"/>
<dbReference type="Pfam" id="PF02915">
    <property type="entry name" value="Rubrerythrin"/>
    <property type="match status" value="1"/>
</dbReference>
<dbReference type="PANTHER" id="PTHR43339:SF1">
    <property type="entry name" value="RUBRERYTHRIN"/>
    <property type="match status" value="1"/>
</dbReference>
<dbReference type="SUPFAM" id="SSF47240">
    <property type="entry name" value="Ferritin-like"/>
    <property type="match status" value="1"/>
</dbReference>
<dbReference type="InterPro" id="IPR009078">
    <property type="entry name" value="Ferritin-like_SF"/>
</dbReference>
<dbReference type="InterPro" id="IPR052773">
    <property type="entry name" value="Anaerobic_Peroxidase-Rel"/>
</dbReference>
<dbReference type="EMBL" id="CAJHIM010000007">
    <property type="protein sequence ID" value="CAD6491486.1"/>
    <property type="molecule type" value="Genomic_DNA"/>
</dbReference>
<dbReference type="Proteomes" id="UP000637195">
    <property type="component" value="Unassembled WGS sequence"/>
</dbReference>
<evidence type="ECO:0000313" key="3">
    <source>
        <dbReference type="Proteomes" id="UP000637195"/>
    </source>
</evidence>
<dbReference type="CDD" id="cd01046">
    <property type="entry name" value="Rubrerythrin_like"/>
    <property type="match status" value="1"/>
</dbReference>
<feature type="domain" description="Ferritin-like diiron" evidence="1">
    <location>
        <begin position="1"/>
        <end position="126"/>
    </location>
</feature>
<dbReference type="AlphaFoldDB" id="A0A811T2M9"/>
<sequence>MTTKKELEANFKGETTEVGLYLAMSKQAEREGHHTAAMYFRQVAMDEAWHAAEIAELLGMIKDTRSNLEMMLKGETMAETEKANAAKKAEAENMIDAARFFERASKDEARHKEGLKGVLMRFEAHGW</sequence>
<dbReference type="InterPro" id="IPR045236">
    <property type="entry name" value="RevRr_diiron-bd_dom"/>
</dbReference>
<dbReference type="InterPro" id="IPR003251">
    <property type="entry name" value="Rr_diiron-bd_dom"/>
</dbReference>